<dbReference type="SUPFAM" id="SSF46894">
    <property type="entry name" value="C-terminal effector domain of the bipartite response regulators"/>
    <property type="match status" value="1"/>
</dbReference>
<sequence>MGYIEAMITSAQNPDQLLPFLYAAPAHPDGWSPFLIRLAEFFNTGTACLRLLDRQAAVVHQSFSFGFSPEATRNYLENFRDLDPFIDTLEQLPAGKVAASHSVISDQDYLRSEHYNQVFRLNGNFYAMGSHVERSQTRSLQVGVHRPRSQGPFSAQECRLLEYFSPHLREAAKLLTLLDEYRQALTRSRLALDQLPYGVWELDEQLRCVWMNTEAEQALENQVYGLKTRAEKLTFAKDQDAVRLNKAYRALQNQPKTSTLTLKIAQGQAALVFVTVQNSSQQLSADRGCSYLAFLLDSQRQLQLDPLALGQFYQLTPAEVRLLNHFLQGKDLHEISNCLQVSLNTLRSQLKSILRKTETTRQAELMRKLLMNWSCLK</sequence>
<dbReference type="InterPro" id="IPR000792">
    <property type="entry name" value="Tscrpt_reg_LuxR_C"/>
</dbReference>
<name>A0A1I1IXA7_9GAMM</name>
<dbReference type="GO" id="GO:0006355">
    <property type="term" value="P:regulation of DNA-templated transcription"/>
    <property type="evidence" value="ECO:0007669"/>
    <property type="project" value="InterPro"/>
</dbReference>
<accession>A0A1I1IXA7</accession>
<dbReference type="InterPro" id="IPR035965">
    <property type="entry name" value="PAS-like_dom_sf"/>
</dbReference>
<reference evidence="2 3" key="1">
    <citation type="submission" date="2016-10" db="EMBL/GenBank/DDBJ databases">
        <authorList>
            <person name="de Groot N.N."/>
        </authorList>
    </citation>
    <scope>NUCLEOTIDE SEQUENCE [LARGE SCALE GENOMIC DNA]</scope>
    <source>
        <strain evidence="2 3">DSM 18438</strain>
    </source>
</reference>
<evidence type="ECO:0000259" key="1">
    <source>
        <dbReference type="SMART" id="SM00421"/>
    </source>
</evidence>
<protein>
    <submittedName>
        <fullName evidence="2">DNA-binding transcriptional regulator, CsgD family</fullName>
    </submittedName>
</protein>
<dbReference type="InterPro" id="IPR036388">
    <property type="entry name" value="WH-like_DNA-bd_sf"/>
</dbReference>
<dbReference type="SMART" id="SM00421">
    <property type="entry name" value="HTH_LUXR"/>
    <property type="match status" value="1"/>
</dbReference>
<organism evidence="2 3">
    <name type="scientific">Marinospirillum celere</name>
    <dbReference type="NCBI Taxonomy" id="1122252"/>
    <lineage>
        <taxon>Bacteria</taxon>
        <taxon>Pseudomonadati</taxon>
        <taxon>Pseudomonadota</taxon>
        <taxon>Gammaproteobacteria</taxon>
        <taxon>Oceanospirillales</taxon>
        <taxon>Oceanospirillaceae</taxon>
        <taxon>Marinospirillum</taxon>
    </lineage>
</organism>
<feature type="domain" description="HTH luxR-type" evidence="1">
    <location>
        <begin position="312"/>
        <end position="369"/>
    </location>
</feature>
<evidence type="ECO:0000313" key="3">
    <source>
        <dbReference type="Proteomes" id="UP000199058"/>
    </source>
</evidence>
<keyword evidence="3" id="KW-1185">Reference proteome</keyword>
<dbReference type="STRING" id="1122252.SAMN05660443_2558"/>
<proteinExistence type="predicted"/>
<dbReference type="Proteomes" id="UP000199058">
    <property type="component" value="Unassembled WGS sequence"/>
</dbReference>
<dbReference type="Gene3D" id="1.10.10.10">
    <property type="entry name" value="Winged helix-like DNA-binding domain superfamily/Winged helix DNA-binding domain"/>
    <property type="match status" value="1"/>
</dbReference>
<dbReference type="EMBL" id="FOLH01000005">
    <property type="protein sequence ID" value="SFC40884.1"/>
    <property type="molecule type" value="Genomic_DNA"/>
</dbReference>
<evidence type="ECO:0000313" key="2">
    <source>
        <dbReference type="EMBL" id="SFC40884.1"/>
    </source>
</evidence>
<dbReference type="InterPro" id="IPR016032">
    <property type="entry name" value="Sig_transdc_resp-reg_C-effctor"/>
</dbReference>
<dbReference type="GO" id="GO:0003677">
    <property type="term" value="F:DNA binding"/>
    <property type="evidence" value="ECO:0007669"/>
    <property type="project" value="UniProtKB-KW"/>
</dbReference>
<dbReference type="SUPFAM" id="SSF55785">
    <property type="entry name" value="PYP-like sensor domain (PAS domain)"/>
    <property type="match status" value="1"/>
</dbReference>
<keyword evidence="2" id="KW-0238">DNA-binding</keyword>
<dbReference type="OrthoDB" id="5497412at2"/>
<dbReference type="AlphaFoldDB" id="A0A1I1IXA7"/>
<gene>
    <name evidence="2" type="ORF">SAMN05660443_2558</name>
</gene>